<comment type="caution">
    <text evidence="1">The sequence shown here is derived from an EMBL/GenBank/DDBJ whole genome shotgun (WGS) entry which is preliminary data.</text>
</comment>
<dbReference type="AlphaFoldDB" id="A0A6I3T4T3"/>
<dbReference type="EMBL" id="WNKZ01000185">
    <property type="protein sequence ID" value="MTV56439.1"/>
    <property type="molecule type" value="Genomic_DNA"/>
</dbReference>
<organism evidence="1 2">
    <name type="scientific">Pseudoduganella buxea</name>
    <dbReference type="NCBI Taxonomy" id="1949069"/>
    <lineage>
        <taxon>Bacteria</taxon>
        <taxon>Pseudomonadati</taxon>
        <taxon>Pseudomonadota</taxon>
        <taxon>Betaproteobacteria</taxon>
        <taxon>Burkholderiales</taxon>
        <taxon>Oxalobacteraceae</taxon>
        <taxon>Telluria group</taxon>
        <taxon>Pseudoduganella</taxon>
    </lineage>
</organism>
<protein>
    <recommendedName>
        <fullName evidence="3">PAS domain-containing protein</fullName>
    </recommendedName>
</protein>
<name>A0A6I3T4T3_9BURK</name>
<evidence type="ECO:0000313" key="2">
    <source>
        <dbReference type="Proteomes" id="UP000430634"/>
    </source>
</evidence>
<feature type="non-terminal residue" evidence="1">
    <location>
        <position position="50"/>
    </location>
</feature>
<accession>A0A6I3T4T3</accession>
<gene>
    <name evidence="1" type="ORF">GM672_27365</name>
</gene>
<proteinExistence type="predicted"/>
<evidence type="ECO:0000313" key="1">
    <source>
        <dbReference type="EMBL" id="MTV56439.1"/>
    </source>
</evidence>
<evidence type="ECO:0008006" key="3">
    <source>
        <dbReference type="Google" id="ProtNLM"/>
    </source>
</evidence>
<reference evidence="1 2" key="1">
    <citation type="submission" date="2019-11" db="EMBL/GenBank/DDBJ databases">
        <title>Type strains purchased from KCTC, JCM and DSMZ.</title>
        <authorList>
            <person name="Lu H."/>
        </authorList>
    </citation>
    <scope>NUCLEOTIDE SEQUENCE [LARGE SCALE GENOMIC DNA]</scope>
    <source>
        <strain evidence="1 2">KCTC 52429</strain>
    </source>
</reference>
<dbReference type="Proteomes" id="UP000430634">
    <property type="component" value="Unassembled WGS sequence"/>
</dbReference>
<sequence>MGTVHRVSWAAAGARGVLGLHMDELIHPDDMAGNRALVARLLDTGEPFTI</sequence>